<dbReference type="EMBL" id="FXTM01000003">
    <property type="protein sequence ID" value="SMO40252.1"/>
    <property type="molecule type" value="Genomic_DNA"/>
</dbReference>
<evidence type="ECO:0000313" key="2">
    <source>
        <dbReference type="Proteomes" id="UP000317315"/>
    </source>
</evidence>
<organism evidence="1 2">
    <name type="scientific">Balnearium lithotrophicum</name>
    <dbReference type="NCBI Taxonomy" id="223788"/>
    <lineage>
        <taxon>Bacteria</taxon>
        <taxon>Pseudomonadati</taxon>
        <taxon>Aquificota</taxon>
        <taxon>Aquificia</taxon>
        <taxon>Desulfurobacteriales</taxon>
        <taxon>Desulfurobacteriaceae</taxon>
        <taxon>Balnearium</taxon>
    </lineage>
</organism>
<proteinExistence type="predicted"/>
<accession>A0A521AZI4</accession>
<gene>
    <name evidence="1" type="ORF">SAMN06269117_10336</name>
</gene>
<dbReference type="RefSeq" id="WP_142933899.1">
    <property type="nucleotide sequence ID" value="NZ_FXTM01000003.1"/>
</dbReference>
<reference evidence="1 2" key="1">
    <citation type="submission" date="2017-05" db="EMBL/GenBank/DDBJ databases">
        <authorList>
            <person name="Varghese N."/>
            <person name="Submissions S."/>
        </authorList>
    </citation>
    <scope>NUCLEOTIDE SEQUENCE [LARGE SCALE GENOMIC DNA]</scope>
    <source>
        <strain evidence="1 2">DSM 16304</strain>
    </source>
</reference>
<protein>
    <submittedName>
        <fullName evidence="1">Uncharacterized protein</fullName>
    </submittedName>
</protein>
<sequence>MAHIYGRVEGPDDIRRINCIIRDEMLEVETPEQLTDLKKRSDYLCTLTYSPFWKKKFGSMVEELREVALEENRVTVRLANYIARYKNWDKEYSPWGSENKTIDERLKEIPEKILKEILESVVDLKLSPEILEELRRNFCEIRKAMVLAESEETLERLKKQGDIIVAVTKLPDFRERFEDILDRIDELVEREEERNVKLANIIATVKGWKVEFEVWTENEIREDETIEQYVQRLLEEEEKAEKYIPTEAKYKEGKVLWLVYYHEGRDRHYAKRIYFPGSAKDIELEGPGEFENKFGRKVWGVRIKYKAKVAPAVIRIGKRRIHLPERWVERTKVVPLPKEAKDIKLVEERPPFAYPVA</sequence>
<dbReference type="OrthoDB" id="9766093at2"/>
<dbReference type="Proteomes" id="UP000317315">
    <property type="component" value="Unassembled WGS sequence"/>
</dbReference>
<name>A0A521AZI4_9BACT</name>
<dbReference type="AlphaFoldDB" id="A0A521AZI4"/>
<keyword evidence="2" id="KW-1185">Reference proteome</keyword>
<evidence type="ECO:0000313" key="1">
    <source>
        <dbReference type="EMBL" id="SMO40252.1"/>
    </source>
</evidence>